<organism evidence="1 2">
    <name type="scientific">Soonwooa buanensis</name>
    <dbReference type="NCBI Taxonomy" id="619805"/>
    <lineage>
        <taxon>Bacteria</taxon>
        <taxon>Pseudomonadati</taxon>
        <taxon>Bacteroidota</taxon>
        <taxon>Flavobacteriia</taxon>
        <taxon>Flavobacteriales</taxon>
        <taxon>Weeksellaceae</taxon>
        <taxon>Chryseobacterium group</taxon>
        <taxon>Soonwooa</taxon>
    </lineage>
</organism>
<dbReference type="STRING" id="619805.SAMN05660477_00007"/>
<dbReference type="Proteomes" id="UP000191112">
    <property type="component" value="Unassembled WGS sequence"/>
</dbReference>
<dbReference type="EMBL" id="FUYZ01000001">
    <property type="protein sequence ID" value="SKB57868.1"/>
    <property type="molecule type" value="Genomic_DNA"/>
</dbReference>
<evidence type="ECO:0000313" key="1">
    <source>
        <dbReference type="EMBL" id="SKB57868.1"/>
    </source>
</evidence>
<name>A0A1T5CEG3_9FLAO</name>
<reference evidence="1 2" key="1">
    <citation type="submission" date="2017-02" db="EMBL/GenBank/DDBJ databases">
        <authorList>
            <person name="Peterson S.W."/>
        </authorList>
    </citation>
    <scope>NUCLEOTIDE SEQUENCE [LARGE SCALE GENOMIC DNA]</scope>
    <source>
        <strain evidence="1 2">DSM 22323</strain>
    </source>
</reference>
<dbReference type="InterPro" id="IPR011990">
    <property type="entry name" value="TPR-like_helical_dom_sf"/>
</dbReference>
<dbReference type="Gene3D" id="1.25.40.10">
    <property type="entry name" value="Tetratricopeptide repeat domain"/>
    <property type="match status" value="1"/>
</dbReference>
<sequence>MKLKEIFKANNSNIFQVINDDFDDELEWEIEETKFKVIPDLEGTFYVPSILISEKNYEECYLEIITPERISENVVLSNDKKVSFNLIHDLNAEIIPIVGSECLGLYELYYSKQNPIFGINILKKAFENYPTLAITEDLGYILRDEGEYLEAINYFLISEKLGPSSEYIFLELSNLFKEVGNEEKATFYKQKFEY</sequence>
<gene>
    <name evidence="1" type="ORF">SAMN05660477_00007</name>
</gene>
<evidence type="ECO:0000313" key="2">
    <source>
        <dbReference type="Proteomes" id="UP000191112"/>
    </source>
</evidence>
<keyword evidence="2" id="KW-1185">Reference proteome</keyword>
<proteinExistence type="predicted"/>
<dbReference type="OrthoDB" id="1492782at2"/>
<dbReference type="AlphaFoldDB" id="A0A1T5CEG3"/>
<accession>A0A1T5CEG3</accession>
<protein>
    <submittedName>
        <fullName evidence="1">Uncharacterized protein</fullName>
    </submittedName>
</protein>
<dbReference type="RefSeq" id="WP_079665349.1">
    <property type="nucleotide sequence ID" value="NZ_FUYZ01000001.1"/>
</dbReference>
<dbReference type="SUPFAM" id="SSF81901">
    <property type="entry name" value="HCP-like"/>
    <property type="match status" value="1"/>
</dbReference>